<dbReference type="STRING" id="1461582.BN1048_00102"/>
<dbReference type="InterPro" id="IPR011711">
    <property type="entry name" value="GntR_C"/>
</dbReference>
<dbReference type="InterPro" id="IPR036388">
    <property type="entry name" value="WH-like_DNA-bd_sf"/>
</dbReference>
<gene>
    <name evidence="5" type="primary">ydfH</name>
    <name evidence="5" type="ORF">BN1048_00102</name>
</gene>
<keyword evidence="2" id="KW-0238">DNA-binding</keyword>
<dbReference type="Gene3D" id="1.20.120.530">
    <property type="entry name" value="GntR ligand-binding domain-like"/>
    <property type="match status" value="1"/>
</dbReference>
<dbReference type="RefSeq" id="WP_035807407.1">
    <property type="nucleotide sequence ID" value="NZ_CCSE01000001.1"/>
</dbReference>
<evidence type="ECO:0000313" key="6">
    <source>
        <dbReference type="Proteomes" id="UP000044136"/>
    </source>
</evidence>
<dbReference type="SUPFAM" id="SSF46785">
    <property type="entry name" value="Winged helix' DNA-binding domain"/>
    <property type="match status" value="1"/>
</dbReference>
<dbReference type="SMART" id="SM00345">
    <property type="entry name" value="HTH_GNTR"/>
    <property type="match status" value="1"/>
</dbReference>
<evidence type="ECO:0000256" key="1">
    <source>
        <dbReference type="ARBA" id="ARBA00023015"/>
    </source>
</evidence>
<dbReference type="SUPFAM" id="SSF48008">
    <property type="entry name" value="GntR ligand-binding domain-like"/>
    <property type="match status" value="1"/>
</dbReference>
<protein>
    <submittedName>
        <fullName evidence="5">Putative HTH-type transcriptional regulator YdfH</fullName>
    </submittedName>
</protein>
<dbReference type="Proteomes" id="UP000044136">
    <property type="component" value="Unassembled WGS sequence"/>
</dbReference>
<dbReference type="PROSITE" id="PS50949">
    <property type="entry name" value="HTH_GNTR"/>
    <property type="match status" value="1"/>
</dbReference>
<evidence type="ECO:0000313" key="5">
    <source>
        <dbReference type="EMBL" id="CDZ98983.1"/>
    </source>
</evidence>
<dbReference type="InterPro" id="IPR036390">
    <property type="entry name" value="WH_DNA-bd_sf"/>
</dbReference>
<dbReference type="InterPro" id="IPR000524">
    <property type="entry name" value="Tscrpt_reg_HTH_GntR"/>
</dbReference>
<reference evidence="5 6" key="1">
    <citation type="submission" date="2014-07" db="EMBL/GenBank/DDBJ databases">
        <authorList>
            <person name="Urmite Genomes Urmite Genomes"/>
        </authorList>
    </citation>
    <scope>NUCLEOTIDE SEQUENCE [LARGE SCALE GENOMIC DNA]</scope>
    <source>
        <strain evidence="5 6">13MG44_air</strain>
    </source>
</reference>
<dbReference type="PANTHER" id="PTHR43537:SF45">
    <property type="entry name" value="GNTR FAMILY REGULATORY PROTEIN"/>
    <property type="match status" value="1"/>
</dbReference>
<keyword evidence="1" id="KW-0805">Transcription regulation</keyword>
<evidence type="ECO:0000256" key="2">
    <source>
        <dbReference type="ARBA" id="ARBA00023125"/>
    </source>
</evidence>
<accession>A0A078LUX0</accession>
<name>A0A078LUX0_9STAP</name>
<dbReference type="Gene3D" id="1.10.10.10">
    <property type="entry name" value="Winged helix-like DNA-binding domain superfamily/Winged helix DNA-binding domain"/>
    <property type="match status" value="1"/>
</dbReference>
<dbReference type="EMBL" id="CCSE01000001">
    <property type="protein sequence ID" value="CDZ98983.1"/>
    <property type="molecule type" value="Genomic_DNA"/>
</dbReference>
<keyword evidence="3" id="KW-0804">Transcription</keyword>
<dbReference type="GO" id="GO:0003677">
    <property type="term" value="F:DNA binding"/>
    <property type="evidence" value="ECO:0007669"/>
    <property type="project" value="UniProtKB-KW"/>
</dbReference>
<dbReference type="PANTHER" id="PTHR43537">
    <property type="entry name" value="TRANSCRIPTIONAL REGULATOR, GNTR FAMILY"/>
    <property type="match status" value="1"/>
</dbReference>
<dbReference type="Pfam" id="PF00392">
    <property type="entry name" value="GntR"/>
    <property type="match status" value="1"/>
</dbReference>
<sequence>MRNNNSETIAYEQIKKAILLKKLLPGQRLTEQWLSENLKMSRTPVRAALKKLEEERLVELIANRGAFVYKPDMQEIKDVFDVRILLESHAAKMAAEHIKEEDIEKLYLLLDEEKKSYREKNFEKFIEVNSEIHLMPALITENKVLIHQVRSLIHWSNCYIILKDPFYERSEDTAMNIPEHENIVKALESKDGKAAEKAVRVHLNTTLKSLDNPISIFDV</sequence>
<dbReference type="HOGENOM" id="CLU_017584_5_2_9"/>
<evidence type="ECO:0000256" key="3">
    <source>
        <dbReference type="ARBA" id="ARBA00023163"/>
    </source>
</evidence>
<dbReference type="OrthoDB" id="2592645at2"/>
<evidence type="ECO:0000259" key="4">
    <source>
        <dbReference type="PROSITE" id="PS50949"/>
    </source>
</evidence>
<dbReference type="SMART" id="SM00895">
    <property type="entry name" value="FCD"/>
    <property type="match status" value="1"/>
</dbReference>
<dbReference type="InterPro" id="IPR008920">
    <property type="entry name" value="TF_FadR/GntR_C"/>
</dbReference>
<organism evidence="5 6">
    <name type="scientific">Jeotgalicoccus saudimassiliensis</name>
    <dbReference type="NCBI Taxonomy" id="1461582"/>
    <lineage>
        <taxon>Bacteria</taxon>
        <taxon>Bacillati</taxon>
        <taxon>Bacillota</taxon>
        <taxon>Bacilli</taxon>
        <taxon>Bacillales</taxon>
        <taxon>Staphylococcaceae</taxon>
        <taxon>Jeotgalicoccus</taxon>
    </lineage>
</organism>
<keyword evidence="6" id="KW-1185">Reference proteome</keyword>
<dbReference type="GO" id="GO:0003700">
    <property type="term" value="F:DNA-binding transcription factor activity"/>
    <property type="evidence" value="ECO:0007669"/>
    <property type="project" value="InterPro"/>
</dbReference>
<dbReference type="AlphaFoldDB" id="A0A078LUX0"/>
<proteinExistence type="predicted"/>
<feature type="domain" description="HTH gntR-type" evidence="4">
    <location>
        <begin position="4"/>
        <end position="71"/>
    </location>
</feature>
<dbReference type="Pfam" id="PF07729">
    <property type="entry name" value="FCD"/>
    <property type="match status" value="1"/>
</dbReference>
<dbReference type="eggNOG" id="COG1802">
    <property type="taxonomic scope" value="Bacteria"/>
</dbReference>